<evidence type="ECO:0000313" key="1">
    <source>
        <dbReference type="EMBL" id="VEN35270.1"/>
    </source>
</evidence>
<evidence type="ECO:0000313" key="2">
    <source>
        <dbReference type="Proteomes" id="UP000410492"/>
    </source>
</evidence>
<dbReference type="EMBL" id="CAACVG010001391">
    <property type="protein sequence ID" value="VEN35270.1"/>
    <property type="molecule type" value="Genomic_DNA"/>
</dbReference>
<dbReference type="Proteomes" id="UP000410492">
    <property type="component" value="Unassembled WGS sequence"/>
</dbReference>
<dbReference type="OrthoDB" id="10007406at2759"/>
<organism evidence="1 2">
    <name type="scientific">Callosobruchus maculatus</name>
    <name type="common">Southern cowpea weevil</name>
    <name type="synonym">Pulse bruchid</name>
    <dbReference type="NCBI Taxonomy" id="64391"/>
    <lineage>
        <taxon>Eukaryota</taxon>
        <taxon>Metazoa</taxon>
        <taxon>Ecdysozoa</taxon>
        <taxon>Arthropoda</taxon>
        <taxon>Hexapoda</taxon>
        <taxon>Insecta</taxon>
        <taxon>Pterygota</taxon>
        <taxon>Neoptera</taxon>
        <taxon>Endopterygota</taxon>
        <taxon>Coleoptera</taxon>
        <taxon>Polyphaga</taxon>
        <taxon>Cucujiformia</taxon>
        <taxon>Chrysomeloidea</taxon>
        <taxon>Chrysomelidae</taxon>
        <taxon>Bruchinae</taxon>
        <taxon>Bruchini</taxon>
        <taxon>Callosobruchus</taxon>
    </lineage>
</organism>
<gene>
    <name evidence="1" type="ORF">CALMAC_LOCUS1219</name>
</gene>
<dbReference type="AlphaFoldDB" id="A0A653BI38"/>
<keyword evidence="2" id="KW-1185">Reference proteome</keyword>
<name>A0A653BI38_CALMS</name>
<protein>
    <submittedName>
        <fullName evidence="1">Uncharacterized protein</fullName>
    </submittedName>
</protein>
<proteinExistence type="predicted"/>
<reference evidence="1 2" key="1">
    <citation type="submission" date="2019-01" db="EMBL/GenBank/DDBJ databases">
        <authorList>
            <person name="Sayadi A."/>
        </authorList>
    </citation>
    <scope>NUCLEOTIDE SEQUENCE [LARGE SCALE GENOMIC DNA]</scope>
</reference>
<sequence>MFHIGYRKFDELLTGECQPNWLNLLQTPMGLRPEKVWSQLSLRWEFRNAYSSSLPSQHNEIISYISSLFKQIIK</sequence>
<accession>A0A653BI38</accession>